<reference evidence="2" key="1">
    <citation type="submission" date="2017-02" db="EMBL/GenBank/DDBJ databases">
        <authorList>
            <person name="Tafer H."/>
            <person name="Lopandic K."/>
        </authorList>
    </citation>
    <scope>NUCLEOTIDE SEQUENCE [LARGE SCALE GENOMIC DNA]</scope>
    <source>
        <strain evidence="2">CBS 366.77</strain>
    </source>
</reference>
<accession>A0A3A2ZBM3</accession>
<dbReference type="Proteomes" id="UP000266188">
    <property type="component" value="Unassembled WGS sequence"/>
</dbReference>
<proteinExistence type="predicted"/>
<organism evidence="1 2">
    <name type="scientific">Aspergillus sclerotialis</name>
    <dbReference type="NCBI Taxonomy" id="2070753"/>
    <lineage>
        <taxon>Eukaryota</taxon>
        <taxon>Fungi</taxon>
        <taxon>Dikarya</taxon>
        <taxon>Ascomycota</taxon>
        <taxon>Pezizomycotina</taxon>
        <taxon>Eurotiomycetes</taxon>
        <taxon>Eurotiomycetidae</taxon>
        <taxon>Eurotiales</taxon>
        <taxon>Aspergillaceae</taxon>
        <taxon>Aspergillus</taxon>
        <taxon>Aspergillus subgen. Polypaecilum</taxon>
    </lineage>
</organism>
<sequence>MASKSDAAAAQGSLSDHYLVTSHTQQQQQGTTGSYGGYSYQMMSQTQSASAQGNYGNSPYYQNTQIDPSSQFHVGAWATQESHVPIPREYSAAQQSQQYYNTYSSTPERKGGNKWKQDKKISYQMERFLAQQPKEDPWHYGIRG</sequence>
<name>A0A3A2ZBM3_9EURO</name>
<keyword evidence="2" id="KW-1185">Reference proteome</keyword>
<evidence type="ECO:0000313" key="1">
    <source>
        <dbReference type="EMBL" id="RJE20010.1"/>
    </source>
</evidence>
<comment type="caution">
    <text evidence="1">The sequence shown here is derived from an EMBL/GenBank/DDBJ whole genome shotgun (WGS) entry which is preliminary data.</text>
</comment>
<dbReference type="EMBL" id="MVGC01000348">
    <property type="protein sequence ID" value="RJE20010.1"/>
    <property type="molecule type" value="Genomic_DNA"/>
</dbReference>
<evidence type="ECO:0000313" key="2">
    <source>
        <dbReference type="Proteomes" id="UP000266188"/>
    </source>
</evidence>
<gene>
    <name evidence="1" type="ORF">PHISCL_07657</name>
</gene>
<protein>
    <submittedName>
        <fullName evidence="1">Uncharacterized protein</fullName>
    </submittedName>
</protein>
<dbReference type="AlphaFoldDB" id="A0A3A2ZBM3"/>